<dbReference type="Proteomes" id="UP000053859">
    <property type="component" value="Unassembled WGS sequence"/>
</dbReference>
<protein>
    <submittedName>
        <fullName evidence="2">Sensor protein degS</fullName>
    </submittedName>
</protein>
<organism evidence="2 3">
    <name type="scientific">Streptomyces azureus</name>
    <dbReference type="NCBI Taxonomy" id="146537"/>
    <lineage>
        <taxon>Bacteria</taxon>
        <taxon>Bacillati</taxon>
        <taxon>Actinomycetota</taxon>
        <taxon>Actinomycetes</taxon>
        <taxon>Kitasatosporales</taxon>
        <taxon>Streptomycetaceae</taxon>
        <taxon>Streptomyces</taxon>
    </lineage>
</organism>
<dbReference type="PATRIC" id="fig|146537.3.peg.8242"/>
<gene>
    <name evidence="2" type="ORF">SAZU_7816</name>
</gene>
<keyword evidence="3" id="KW-1185">Reference proteome</keyword>
<accession>A0A0K8PYH0</accession>
<evidence type="ECO:0000313" key="3">
    <source>
        <dbReference type="Proteomes" id="UP000053859"/>
    </source>
</evidence>
<proteinExistence type="predicted"/>
<dbReference type="AlphaFoldDB" id="A0A0K8PYH0"/>
<sequence length="104" mass="11724">MAVRPIRPGRVLTVARRELLARDHRAGRVQPSAPPAAPRDRRRRRLYAAGVTPWLQPAAVLPQAAPYRVVQEALADVRRHALVGLTERVSDSSACHCQTYQRQW</sequence>
<reference evidence="2" key="1">
    <citation type="journal article" date="2015" name="Genome Announc.">
        <title>Draft Genome Sequence of Thiostrepton-Producing Streptomyces azureus ATCC 14921.</title>
        <authorList>
            <person name="Sakihara K."/>
            <person name="Maeda J."/>
            <person name="Tashiro K."/>
            <person name="Fujino Y."/>
            <person name="Kuhara S."/>
            <person name="Ohshima T."/>
            <person name="Ogata S."/>
            <person name="Doi K."/>
        </authorList>
    </citation>
    <scope>NUCLEOTIDE SEQUENCE [LARGE SCALE GENOMIC DNA]</scope>
    <source>
        <strain evidence="2">ATCC14921</strain>
    </source>
</reference>
<dbReference type="EMBL" id="DF968495">
    <property type="protein sequence ID" value="GAP52937.1"/>
    <property type="molecule type" value="Genomic_DNA"/>
</dbReference>
<evidence type="ECO:0000256" key="1">
    <source>
        <dbReference type="SAM" id="MobiDB-lite"/>
    </source>
</evidence>
<feature type="region of interest" description="Disordered" evidence="1">
    <location>
        <begin position="23"/>
        <end position="42"/>
    </location>
</feature>
<evidence type="ECO:0000313" key="2">
    <source>
        <dbReference type="EMBL" id="GAP52937.1"/>
    </source>
</evidence>
<name>A0A0K8PYH0_STRAJ</name>